<reference evidence="3 4" key="1">
    <citation type="journal article" date="2007" name="Science">
        <title>The Chlamydomonas genome reveals the evolution of key animal and plant functions.</title>
        <authorList>
            <person name="Merchant S.S."/>
            <person name="Prochnik S.E."/>
            <person name="Vallon O."/>
            <person name="Harris E.H."/>
            <person name="Karpowicz S.J."/>
            <person name="Witman G.B."/>
            <person name="Terry A."/>
            <person name="Salamov A."/>
            <person name="Fritz-Laylin L.K."/>
            <person name="Marechal-Drouard L."/>
            <person name="Marshall W.F."/>
            <person name="Qu L.H."/>
            <person name="Nelson D.R."/>
            <person name="Sanderfoot A.A."/>
            <person name="Spalding M.H."/>
            <person name="Kapitonov V.V."/>
            <person name="Ren Q."/>
            <person name="Ferris P."/>
            <person name="Lindquist E."/>
            <person name="Shapiro H."/>
            <person name="Lucas S.M."/>
            <person name="Grimwood J."/>
            <person name="Schmutz J."/>
            <person name="Cardol P."/>
            <person name="Cerutti H."/>
            <person name="Chanfreau G."/>
            <person name="Chen C.L."/>
            <person name="Cognat V."/>
            <person name="Croft M.T."/>
            <person name="Dent R."/>
            <person name="Dutcher S."/>
            <person name="Fernandez E."/>
            <person name="Fukuzawa H."/>
            <person name="Gonzalez-Ballester D."/>
            <person name="Gonzalez-Halphen D."/>
            <person name="Hallmann A."/>
            <person name="Hanikenne M."/>
            <person name="Hippler M."/>
            <person name="Inwood W."/>
            <person name="Jabbari K."/>
            <person name="Kalanon M."/>
            <person name="Kuras R."/>
            <person name="Lefebvre P.A."/>
            <person name="Lemaire S.D."/>
            <person name="Lobanov A.V."/>
            <person name="Lohr M."/>
            <person name="Manuell A."/>
            <person name="Meier I."/>
            <person name="Mets L."/>
            <person name="Mittag M."/>
            <person name="Mittelmeier T."/>
            <person name="Moroney J.V."/>
            <person name="Moseley J."/>
            <person name="Napoli C."/>
            <person name="Nedelcu A.M."/>
            <person name="Niyogi K."/>
            <person name="Novoselov S.V."/>
            <person name="Paulsen I.T."/>
            <person name="Pazour G."/>
            <person name="Purton S."/>
            <person name="Ral J.P."/>
            <person name="Riano-Pachon D.M."/>
            <person name="Riekhof W."/>
            <person name="Rymarquis L."/>
            <person name="Schroda M."/>
            <person name="Stern D."/>
            <person name="Umen J."/>
            <person name="Willows R."/>
            <person name="Wilson N."/>
            <person name="Zimmer S.L."/>
            <person name="Allmer J."/>
            <person name="Balk J."/>
            <person name="Bisova K."/>
            <person name="Chen C.J."/>
            <person name="Elias M."/>
            <person name="Gendler K."/>
            <person name="Hauser C."/>
            <person name="Lamb M.R."/>
            <person name="Ledford H."/>
            <person name="Long J.C."/>
            <person name="Minagawa J."/>
            <person name="Page M.D."/>
            <person name="Pan J."/>
            <person name="Pootakham W."/>
            <person name="Roje S."/>
            <person name="Rose A."/>
            <person name="Stahlberg E."/>
            <person name="Terauchi A.M."/>
            <person name="Yang P."/>
            <person name="Ball S."/>
            <person name="Bowler C."/>
            <person name="Dieckmann C.L."/>
            <person name="Gladyshev V.N."/>
            <person name="Green P."/>
            <person name="Jorgensen R."/>
            <person name="Mayfield S."/>
            <person name="Mueller-Roeber B."/>
            <person name="Rajamani S."/>
            <person name="Sayre R.T."/>
            <person name="Brokstein P."/>
            <person name="Dubchak I."/>
            <person name="Goodstein D."/>
            <person name="Hornick L."/>
            <person name="Huang Y.W."/>
            <person name="Jhaveri J."/>
            <person name="Luo Y."/>
            <person name="Martinez D."/>
            <person name="Ngau W.C."/>
            <person name="Otillar B."/>
            <person name="Poliakov A."/>
            <person name="Porter A."/>
            <person name="Szajkowski L."/>
            <person name="Werner G."/>
            <person name="Zhou K."/>
            <person name="Grigoriev I.V."/>
            <person name="Rokhsar D.S."/>
            <person name="Grossman A.R."/>
        </authorList>
    </citation>
    <scope>NUCLEOTIDE SEQUENCE [LARGE SCALE GENOMIC DNA]</scope>
    <source>
        <strain evidence="4">CC-503</strain>
    </source>
</reference>
<feature type="domain" description="Apple" evidence="2">
    <location>
        <begin position="140"/>
        <end position="185"/>
    </location>
</feature>
<gene>
    <name evidence="3" type="ORF">CHLRE_11g481350v5</name>
</gene>
<dbReference type="OrthoDB" id="10553828at2759"/>
<dbReference type="GeneID" id="66055361"/>
<accession>A0A2K3D8R5</accession>
<dbReference type="InParanoid" id="A0A2K3D8R5"/>
<dbReference type="PANTHER" id="PTHR24216:SF65">
    <property type="entry name" value="PAXILLIN-LIKE PROTEIN 1"/>
    <property type="match status" value="1"/>
</dbReference>
<dbReference type="RefSeq" id="XP_042919752.1">
    <property type="nucleotide sequence ID" value="XM_043067747.1"/>
</dbReference>
<proteinExistence type="predicted"/>
<dbReference type="InterPro" id="IPR003609">
    <property type="entry name" value="Pan_app"/>
</dbReference>
<evidence type="ECO:0000313" key="4">
    <source>
        <dbReference type="Proteomes" id="UP000006906"/>
    </source>
</evidence>
<dbReference type="Proteomes" id="UP000006906">
    <property type="component" value="Chromosome 11"/>
</dbReference>
<evidence type="ECO:0000256" key="1">
    <source>
        <dbReference type="SAM" id="MobiDB-lite"/>
    </source>
</evidence>
<dbReference type="Pfam" id="PF14295">
    <property type="entry name" value="PAN_4"/>
    <property type="match status" value="4"/>
</dbReference>
<dbReference type="PANTHER" id="PTHR24216">
    <property type="entry name" value="PAXILLIN-RELATED"/>
    <property type="match status" value="1"/>
</dbReference>
<dbReference type="KEGG" id="cre:CHLRE_11g481350v5"/>
<dbReference type="GO" id="GO:0030036">
    <property type="term" value="P:actin cytoskeleton organization"/>
    <property type="evidence" value="ECO:0000318"/>
    <property type="project" value="GO_Central"/>
</dbReference>
<name>A0A2K3D8R5_CHLRE</name>
<feature type="domain" description="Apple" evidence="2">
    <location>
        <begin position="274"/>
        <end position="310"/>
    </location>
</feature>
<feature type="domain" description="Apple" evidence="2">
    <location>
        <begin position="47"/>
        <end position="81"/>
    </location>
</feature>
<feature type="region of interest" description="Disordered" evidence="1">
    <location>
        <begin position="215"/>
        <end position="262"/>
    </location>
</feature>
<feature type="domain" description="Apple" evidence="2">
    <location>
        <begin position="363"/>
        <end position="398"/>
    </location>
</feature>
<dbReference type="AlphaFoldDB" id="A0A2K3D8R5"/>
<organism evidence="3 4">
    <name type="scientific">Chlamydomonas reinhardtii</name>
    <name type="common">Chlamydomonas smithii</name>
    <dbReference type="NCBI Taxonomy" id="3055"/>
    <lineage>
        <taxon>Eukaryota</taxon>
        <taxon>Viridiplantae</taxon>
        <taxon>Chlorophyta</taxon>
        <taxon>core chlorophytes</taxon>
        <taxon>Chlorophyceae</taxon>
        <taxon>CS clade</taxon>
        <taxon>Chlamydomonadales</taxon>
        <taxon>Chlamydomonadaceae</taxon>
        <taxon>Chlamydomonas</taxon>
    </lineage>
</organism>
<evidence type="ECO:0000259" key="2">
    <source>
        <dbReference type="Pfam" id="PF14295"/>
    </source>
</evidence>
<protein>
    <recommendedName>
        <fullName evidence="2">Apple domain-containing protein</fullName>
    </recommendedName>
</protein>
<dbReference type="EMBL" id="CM008972">
    <property type="protein sequence ID" value="PNW76924.1"/>
    <property type="molecule type" value="Genomic_DNA"/>
</dbReference>
<dbReference type="Gene3D" id="3.50.4.10">
    <property type="entry name" value="Hepatocyte Growth Factor"/>
    <property type="match status" value="2"/>
</dbReference>
<evidence type="ECO:0000313" key="3">
    <source>
        <dbReference type="EMBL" id="PNW76924.1"/>
    </source>
</evidence>
<dbReference type="Gramene" id="PNW76924">
    <property type="protein sequence ID" value="PNW76924"/>
    <property type="gene ID" value="CHLRE_11g481350v5"/>
</dbReference>
<sequence length="439" mass="46596">MHFRMTNASLWRATPPKPPVPPVPPVPYDGFSPVCYDNMNAVGVEIANLTASSELTCRELCKQETRCIYYVFQASASVCKLRQDILAFVTYTGGGGLYTSGATNYNTVFTLGYRTCLLRTTHFGFTCAPDNYAFIDSTNATGKLLKTISGVSTYAACLALCDENASCMFAVWDTTSTGGVPTCYLASNWMAGGGSYMSGAFVSRSCFKANYGPAPPRPPPPSPLPPVPRPPSPSPPSPAPKPPSPAPSPRPPLPPSPAPPPVGDACLTDADILGWQLQRLTSVSWPAGCRAACVANAACTYYVLNTDGSCSLRYRFIDSSSTPEPGTTGTVRVGGTSPYNTGAISCFLRSNIDIYLCSTPGTPNAVMQNGNPFTDSTLNQCISACKSSILCRWFTWDELVVGSGLGNCHTGETWGDVSTYLSLAQGGRDTSCMKVYTTS</sequence>
<keyword evidence="4" id="KW-1185">Reference proteome</keyword>